<feature type="domain" description="Cation efflux protein cytoplasmic" evidence="9">
    <location>
        <begin position="209"/>
        <end position="280"/>
    </location>
</feature>
<name>A0AA37HZI2_SEGBR</name>
<organism evidence="10 13">
    <name type="scientific">Segatella bryantii</name>
    <name type="common">Prevotella bryantii</name>
    <dbReference type="NCBI Taxonomy" id="77095"/>
    <lineage>
        <taxon>Bacteria</taxon>
        <taxon>Pseudomonadati</taxon>
        <taxon>Bacteroidota</taxon>
        <taxon>Bacteroidia</taxon>
        <taxon>Bacteroidales</taxon>
        <taxon>Prevotellaceae</taxon>
        <taxon>Segatella</taxon>
    </lineage>
</organism>
<dbReference type="SUPFAM" id="SSF160240">
    <property type="entry name" value="Cation efflux protein cytoplasmic domain-like"/>
    <property type="match status" value="1"/>
</dbReference>
<evidence type="ECO:0000313" key="12">
    <source>
        <dbReference type="Proteomes" id="UP000216189"/>
    </source>
</evidence>
<reference evidence="10" key="2">
    <citation type="submission" date="2021-08" db="EMBL/GenBank/DDBJ databases">
        <title>Prevotella lacticifex sp. nov., isolated from rumen of cow.</title>
        <authorList>
            <person name="Shinkai T."/>
            <person name="Ikeyama N."/>
            <person name="Kumagai M."/>
            <person name="Ohmori H."/>
            <person name="Sakamoto M."/>
            <person name="Ohkuma M."/>
            <person name="Mitsumori M."/>
        </authorList>
    </citation>
    <scope>NUCLEOTIDE SEQUENCE</scope>
    <source>
        <strain evidence="10">DSM 11371</strain>
    </source>
</reference>
<keyword evidence="3" id="KW-0813">Transport</keyword>
<evidence type="ECO:0000259" key="9">
    <source>
        <dbReference type="Pfam" id="PF16916"/>
    </source>
</evidence>
<keyword evidence="5 7" id="KW-1133">Transmembrane helix</keyword>
<sequence length="367" mass="40714">MDRNQEIIRTSIVGIIANMFLAAFKAVVGIFASSIAIIMDAVNNFSDALSSAITIIGTKLSERPADRMHPFGHGRVEYFSAIIISIIVLVAGFSSLVESTKKIFHPTVPNYTNFTLIIIIVSIVVKLILGRYVKSKGKMLKSDSLIASGSDALFDAIITLSTLISAIIMLLWNVSIDGYLGTLISIIIIKSGIDMLKSPINELLGSRISNEYIQEIKDEVMTFKGVHGVFDLILHTYGPDTTIGSLHVNVLDTTTASEIHFLERSIAERLHEKFGIIATVGIYAVNTGETKVARMQNDIMKRAFNTDGIYSAHGFFVDFDTKTITFDIMPEYKVKDAEALRDQFIASLQNDYRDYHFHIILDQNFSD</sequence>
<evidence type="ECO:0000313" key="11">
    <source>
        <dbReference type="EMBL" id="OYP53191.1"/>
    </source>
</evidence>
<evidence type="ECO:0000256" key="2">
    <source>
        <dbReference type="ARBA" id="ARBA00008114"/>
    </source>
</evidence>
<feature type="transmembrane region" description="Helical" evidence="7">
    <location>
        <begin position="114"/>
        <end position="133"/>
    </location>
</feature>
<dbReference type="SUPFAM" id="SSF161111">
    <property type="entry name" value="Cation efflux protein transmembrane domain-like"/>
    <property type="match status" value="1"/>
</dbReference>
<evidence type="ECO:0000313" key="13">
    <source>
        <dbReference type="Proteomes" id="UP000887043"/>
    </source>
</evidence>
<dbReference type="InterPro" id="IPR002524">
    <property type="entry name" value="Cation_efflux"/>
</dbReference>
<keyword evidence="12" id="KW-1185">Reference proteome</keyword>
<dbReference type="FunFam" id="1.20.1510.10:FF:000006">
    <property type="entry name" value="Divalent cation efflux transporter"/>
    <property type="match status" value="1"/>
</dbReference>
<dbReference type="EMBL" id="NPJF01000067">
    <property type="protein sequence ID" value="OYP53191.1"/>
    <property type="molecule type" value="Genomic_DNA"/>
</dbReference>
<dbReference type="EMBL" id="BPTR01000001">
    <property type="protein sequence ID" value="GJG26361.1"/>
    <property type="molecule type" value="Genomic_DNA"/>
</dbReference>
<keyword evidence="4 7" id="KW-0812">Transmembrane</keyword>
<proteinExistence type="inferred from homology"/>
<dbReference type="Pfam" id="PF16916">
    <property type="entry name" value="ZT_dimer"/>
    <property type="match status" value="1"/>
</dbReference>
<dbReference type="PANTHER" id="PTHR43840:SF50">
    <property type="entry name" value="MANGANESE EFFLUX SYSTEM PROTEIN MNES"/>
    <property type="match status" value="1"/>
</dbReference>
<feature type="transmembrane region" description="Helical" evidence="7">
    <location>
        <begin position="12"/>
        <end position="38"/>
    </location>
</feature>
<protein>
    <submittedName>
        <fullName evidence="10">Cation diffusion facilitator transporter</fullName>
    </submittedName>
    <submittedName>
        <fullName evidence="11">Cation transporter</fullName>
    </submittedName>
</protein>
<dbReference type="PANTHER" id="PTHR43840">
    <property type="entry name" value="MITOCHONDRIAL METAL TRANSPORTER 1-RELATED"/>
    <property type="match status" value="1"/>
</dbReference>
<comment type="similarity">
    <text evidence="2">Belongs to the cation diffusion facilitator (CDF) transporter (TC 2.A.4) family.</text>
</comment>
<feature type="transmembrane region" description="Helical" evidence="7">
    <location>
        <begin position="76"/>
        <end position="94"/>
    </location>
</feature>
<dbReference type="InterPro" id="IPR036837">
    <property type="entry name" value="Cation_efflux_CTD_sf"/>
</dbReference>
<comment type="caution">
    <text evidence="10">The sequence shown here is derived from an EMBL/GenBank/DDBJ whole genome shotgun (WGS) entry which is preliminary data.</text>
</comment>
<evidence type="ECO:0000256" key="1">
    <source>
        <dbReference type="ARBA" id="ARBA00004141"/>
    </source>
</evidence>
<dbReference type="InterPro" id="IPR027470">
    <property type="entry name" value="Cation_efflux_CTD"/>
</dbReference>
<evidence type="ECO:0000256" key="3">
    <source>
        <dbReference type="ARBA" id="ARBA00022448"/>
    </source>
</evidence>
<dbReference type="Gene3D" id="3.30.70.1350">
    <property type="entry name" value="Cation efflux protein, cytoplasmic domain"/>
    <property type="match status" value="1"/>
</dbReference>
<dbReference type="GO" id="GO:0016020">
    <property type="term" value="C:membrane"/>
    <property type="evidence" value="ECO:0007669"/>
    <property type="project" value="UniProtKB-SubCell"/>
</dbReference>
<dbReference type="Gene3D" id="1.20.1510.10">
    <property type="entry name" value="Cation efflux protein transmembrane domain"/>
    <property type="match status" value="1"/>
</dbReference>
<evidence type="ECO:0000256" key="5">
    <source>
        <dbReference type="ARBA" id="ARBA00022989"/>
    </source>
</evidence>
<evidence type="ECO:0000256" key="6">
    <source>
        <dbReference type="ARBA" id="ARBA00023136"/>
    </source>
</evidence>
<accession>A0AA37HZI2</accession>
<dbReference type="RefSeq" id="WP_006283332.1">
    <property type="nucleotide sequence ID" value="NZ_BPTR01000001.1"/>
</dbReference>
<feature type="domain" description="Cation efflux protein transmembrane" evidence="8">
    <location>
        <begin position="12"/>
        <end position="204"/>
    </location>
</feature>
<dbReference type="InterPro" id="IPR058533">
    <property type="entry name" value="Cation_efflux_TM"/>
</dbReference>
<dbReference type="Proteomes" id="UP000216189">
    <property type="component" value="Unassembled WGS sequence"/>
</dbReference>
<gene>
    <name evidence="11" type="ORF">CIK91_13410</name>
    <name evidence="10" type="ORF">PRRU23_00610</name>
</gene>
<reference evidence="11 12" key="1">
    <citation type="submission" date="2017-08" db="EMBL/GenBank/DDBJ databases">
        <title>Comparative genomics of non-oral Prevotella species.</title>
        <authorList>
            <person name="Accetto T."/>
            <person name="Nograsek B."/>
            <person name="Avgustin G."/>
        </authorList>
    </citation>
    <scope>NUCLEOTIDE SEQUENCE [LARGE SCALE GENOMIC DNA]</scope>
    <source>
        <strain evidence="11 12">TC1-1</strain>
    </source>
</reference>
<evidence type="ECO:0000259" key="8">
    <source>
        <dbReference type="Pfam" id="PF01545"/>
    </source>
</evidence>
<dbReference type="InterPro" id="IPR050291">
    <property type="entry name" value="CDF_Transporter"/>
</dbReference>
<dbReference type="AlphaFoldDB" id="A0AA37HZI2"/>
<evidence type="ECO:0000256" key="7">
    <source>
        <dbReference type="SAM" id="Phobius"/>
    </source>
</evidence>
<dbReference type="InterPro" id="IPR027469">
    <property type="entry name" value="Cation_efflux_TMD_sf"/>
</dbReference>
<dbReference type="GO" id="GO:0008324">
    <property type="term" value="F:monoatomic cation transmembrane transporter activity"/>
    <property type="evidence" value="ECO:0007669"/>
    <property type="project" value="InterPro"/>
</dbReference>
<dbReference type="NCBIfam" id="TIGR01297">
    <property type="entry name" value="CDF"/>
    <property type="match status" value="1"/>
</dbReference>
<feature type="transmembrane region" description="Helical" evidence="7">
    <location>
        <begin position="153"/>
        <end position="172"/>
    </location>
</feature>
<comment type="subcellular location">
    <subcellularLocation>
        <location evidence="1">Membrane</location>
        <topology evidence="1">Multi-pass membrane protein</topology>
    </subcellularLocation>
</comment>
<evidence type="ECO:0000313" key="10">
    <source>
        <dbReference type="EMBL" id="GJG26361.1"/>
    </source>
</evidence>
<keyword evidence="6 7" id="KW-0472">Membrane</keyword>
<dbReference type="Pfam" id="PF01545">
    <property type="entry name" value="Cation_efflux"/>
    <property type="match status" value="1"/>
</dbReference>
<dbReference type="Proteomes" id="UP000887043">
    <property type="component" value="Unassembled WGS sequence"/>
</dbReference>
<evidence type="ECO:0000256" key="4">
    <source>
        <dbReference type="ARBA" id="ARBA00022692"/>
    </source>
</evidence>